<organism evidence="1">
    <name type="scientific">Candidatus Nitrosarchaeum limnium SFB1</name>
    <dbReference type="NCBI Taxonomy" id="886738"/>
    <lineage>
        <taxon>Archaea</taxon>
        <taxon>Nitrososphaerota</taxon>
        <taxon>Nitrososphaeria</taxon>
        <taxon>Nitrosopumilales</taxon>
        <taxon>Nitrosopumilaceae</taxon>
        <taxon>Nitrosarchaeum</taxon>
    </lineage>
</organism>
<comment type="caution">
    <text evidence="1">The sequence shown here is derived from an EMBL/GenBank/DDBJ whole genome shotgun (WGS) entry which is preliminary data.</text>
</comment>
<name>F3KMI0_9ARCH</name>
<protein>
    <submittedName>
        <fullName evidence="1">Uncharacterized protein</fullName>
    </submittedName>
</protein>
<gene>
    <name evidence="1" type="ORF">Nlim_1730</name>
</gene>
<evidence type="ECO:0000313" key="1">
    <source>
        <dbReference type="EMBL" id="EGG41438.1"/>
    </source>
</evidence>
<reference evidence="1" key="1">
    <citation type="journal article" date="2011" name="PLoS ONE">
        <title>Genome of a low-salinity ammonia-oxidizing archaeon determined by single-cell and metagenomic analysis.</title>
        <authorList>
            <person name="Blainey P.C."/>
            <person name="Mosier A.C."/>
            <person name="Potanina A."/>
            <person name="Francis C.A."/>
            <person name="Quake S.R."/>
        </authorList>
    </citation>
    <scope>NUCLEOTIDE SEQUENCE [LARGE SCALE GENOMIC DNA]</scope>
    <source>
        <strain evidence="1">SFB1</strain>
    </source>
</reference>
<dbReference type="EMBL" id="AEGP01000063">
    <property type="protein sequence ID" value="EGG41438.1"/>
    <property type="molecule type" value="Genomic_DNA"/>
</dbReference>
<dbReference type="HOGENOM" id="CLU_2519596_0_0_2"/>
<dbReference type="Proteomes" id="UP000004348">
    <property type="component" value="Chromosome"/>
</dbReference>
<sequence length="84" mass="9053">MMFDAEINKAVVVIIGLFVIFGIIVGAYAGSKAIEASWSASDNVVEQSDNSQLQQSYNVGKNMITTAEDLQDIKDAKDALEKSP</sequence>
<dbReference type="STRING" id="886738.Nlim_1730"/>
<proteinExistence type="predicted"/>
<accession>F3KMI0</accession>
<dbReference type="AlphaFoldDB" id="F3KMI0"/>